<evidence type="ECO:0000313" key="5">
    <source>
        <dbReference type="EMBL" id="KOG42536.1"/>
    </source>
</evidence>
<dbReference type="eggNOG" id="COG1529">
    <property type="taxonomic scope" value="Bacteria"/>
</dbReference>
<sequence>MSGIRTVVGAPAERREGREKVTGAARYAAEQPGTDRAFAWPVPATVARGRVTGVDATAALALPGVLAVLTHDNAPRLAEPDDPTLAVLQNPEVPHRGWFVALVVAETPEDARAGAAAVRVTYATEPHDVTLTAAHPEAYVPEEANAGYPARTERGDPDRAFDSAAVRVDTAYRVPPLHNHPMEPHATTARWDGDRLTVHNSGQGATVVRDTLSALFEVPAERVTVVSEHVGGGFGSKGTPRPDVVLATMAARLTGRTVTLALPRRHLPAVVGHRAPTLHRLRLAAEPDGRLTSVTHEVTTHTSRVKEFVEQAATPARVMYAAPHLRTLHRVVALDVPSPSWMRAPGEAPGMYALESAMDELAGELGMDPVELRIVNEPDTEPDSGKPFSSRHLVECLREGAYRFGWAGRDPLPRSGREGPLLVGSGVAAATYPVQASPSTADARALPDGLFLVRVNATDIGTGARTVLAQIAADALGAPLDRIRIEVGSSDLPSAPLAGGSSGTASWGWSVHEACTRLAERLAGHSGPLPGEGMVARADTTGRADAVSPWARHAFGAHFAEVTVDTVTGEIRVRRLLGVYAAGRILNPRTARSQFVGGMTMGLGMALTEGSTMDAAFGDFTECDLASYHVPAHADVGAVEAHWVDENDPHLNPMGSKGIGEIGIVGTAAAIGNAVHHATGVRFRELPLTPDRVLPALLAR</sequence>
<dbReference type="SUPFAM" id="SSF56003">
    <property type="entry name" value="Molybdenum cofactor-binding domain"/>
    <property type="match status" value="1"/>
</dbReference>
<dbReference type="InterPro" id="IPR016208">
    <property type="entry name" value="Ald_Oxase/xanthine_DH-like"/>
</dbReference>
<keyword evidence="2" id="KW-0560">Oxidoreductase</keyword>
<evidence type="ECO:0000259" key="4">
    <source>
        <dbReference type="SMART" id="SM01008"/>
    </source>
</evidence>
<evidence type="ECO:0000256" key="3">
    <source>
        <dbReference type="SAM" id="MobiDB-lite"/>
    </source>
</evidence>
<name>A0A0L8LWL9_9ACTN</name>
<dbReference type="Pfam" id="PF20256">
    <property type="entry name" value="MoCoBD_2"/>
    <property type="match status" value="2"/>
</dbReference>
<dbReference type="PATRIC" id="fig|67356.5.peg.1173"/>
<dbReference type="PANTHER" id="PTHR11908:SF132">
    <property type="entry name" value="ALDEHYDE OXIDASE 1-RELATED"/>
    <property type="match status" value="1"/>
</dbReference>
<keyword evidence="1" id="KW-0500">Molybdenum</keyword>
<dbReference type="SMART" id="SM01008">
    <property type="entry name" value="Ald_Xan_dh_C"/>
    <property type="match status" value="1"/>
</dbReference>
<dbReference type="STRING" id="67356.AQJ84_32445"/>
<feature type="region of interest" description="Disordered" evidence="3">
    <location>
        <begin position="1"/>
        <end position="20"/>
    </location>
</feature>
<comment type="caution">
    <text evidence="5">The sequence shown here is derived from an EMBL/GenBank/DDBJ whole genome shotgun (WGS) entry which is preliminary data.</text>
</comment>
<evidence type="ECO:0000256" key="2">
    <source>
        <dbReference type="ARBA" id="ARBA00023002"/>
    </source>
</evidence>
<dbReference type="Pfam" id="PF02738">
    <property type="entry name" value="MoCoBD_1"/>
    <property type="match status" value="1"/>
</dbReference>
<dbReference type="InterPro" id="IPR037165">
    <property type="entry name" value="AldOxase/xan_DH_Mopterin-bd_sf"/>
</dbReference>
<dbReference type="InterPro" id="IPR008274">
    <property type="entry name" value="AldOxase/xan_DH_MoCoBD1"/>
</dbReference>
<proteinExistence type="predicted"/>
<dbReference type="Gene3D" id="3.30.365.10">
    <property type="entry name" value="Aldehyde oxidase/xanthine dehydrogenase, molybdopterin binding domain"/>
    <property type="match status" value="4"/>
</dbReference>
<dbReference type="EMBL" id="LGUS01000024">
    <property type="protein sequence ID" value="KOG42536.1"/>
    <property type="molecule type" value="Genomic_DNA"/>
</dbReference>
<dbReference type="InterPro" id="IPR046867">
    <property type="entry name" value="AldOxase/xan_DH_MoCoBD2"/>
</dbReference>
<evidence type="ECO:0000313" key="6">
    <source>
        <dbReference type="Proteomes" id="UP000037251"/>
    </source>
</evidence>
<feature type="domain" description="Aldehyde oxidase/xanthine dehydrogenase a/b hammerhead" evidence="4">
    <location>
        <begin position="22"/>
        <end position="126"/>
    </location>
</feature>
<dbReference type="PANTHER" id="PTHR11908">
    <property type="entry name" value="XANTHINE DEHYDROGENASE"/>
    <property type="match status" value="1"/>
</dbReference>
<dbReference type="InterPro" id="IPR000674">
    <property type="entry name" value="Ald_Oxase/Xan_DH_a/b"/>
</dbReference>
<dbReference type="RefSeq" id="WP_053190385.1">
    <property type="nucleotide sequence ID" value="NZ_KQ949000.1"/>
</dbReference>
<gene>
    <name evidence="5" type="ORF">ADK37_05340</name>
</gene>
<dbReference type="SUPFAM" id="SSF54665">
    <property type="entry name" value="CO dehydrogenase molybdoprotein N-domain-like"/>
    <property type="match status" value="1"/>
</dbReference>
<dbReference type="OrthoDB" id="8428274at2"/>
<evidence type="ECO:0000256" key="1">
    <source>
        <dbReference type="ARBA" id="ARBA00022505"/>
    </source>
</evidence>
<dbReference type="Gene3D" id="3.90.1170.50">
    <property type="entry name" value="Aldehyde oxidase/xanthine dehydrogenase, a/b hammerhead"/>
    <property type="match status" value="1"/>
</dbReference>
<dbReference type="AlphaFoldDB" id="A0A0L8LWL9"/>
<organism evidence="5 6">
    <name type="scientific">Streptomyces resistomycificus</name>
    <dbReference type="NCBI Taxonomy" id="67356"/>
    <lineage>
        <taxon>Bacteria</taxon>
        <taxon>Bacillati</taxon>
        <taxon>Actinomycetota</taxon>
        <taxon>Actinomycetes</taxon>
        <taxon>Kitasatosporales</taxon>
        <taxon>Streptomycetaceae</taxon>
        <taxon>Streptomyces</taxon>
        <taxon>Streptomyces aurantiacus group</taxon>
    </lineage>
</organism>
<dbReference type="InterPro" id="IPR036856">
    <property type="entry name" value="Ald_Oxase/Xan_DH_a/b_sf"/>
</dbReference>
<reference evidence="6" key="1">
    <citation type="submission" date="2015-07" db="EMBL/GenBank/DDBJ databases">
        <authorList>
            <person name="Ju K.-S."/>
            <person name="Doroghazi J.R."/>
            <person name="Metcalf W.W."/>
        </authorList>
    </citation>
    <scope>NUCLEOTIDE SEQUENCE [LARGE SCALE GENOMIC DNA]</scope>
    <source>
        <strain evidence="6">NRRL 2290</strain>
    </source>
</reference>
<dbReference type="GO" id="GO:0005506">
    <property type="term" value="F:iron ion binding"/>
    <property type="evidence" value="ECO:0007669"/>
    <property type="project" value="InterPro"/>
</dbReference>
<dbReference type="GO" id="GO:0016491">
    <property type="term" value="F:oxidoreductase activity"/>
    <property type="evidence" value="ECO:0007669"/>
    <property type="project" value="UniProtKB-KW"/>
</dbReference>
<keyword evidence="6" id="KW-1185">Reference proteome</keyword>
<protein>
    <submittedName>
        <fullName evidence="5">Xanthine dehydrogenase</fullName>
    </submittedName>
</protein>
<accession>A0A0L8LWL9</accession>
<dbReference type="Proteomes" id="UP000037251">
    <property type="component" value="Unassembled WGS sequence"/>
</dbReference>
<dbReference type="Pfam" id="PF01315">
    <property type="entry name" value="Ald_Xan_dh_C"/>
    <property type="match status" value="1"/>
</dbReference>